<dbReference type="EMBL" id="QUNO01000042">
    <property type="protein sequence ID" value="REH17877.1"/>
    <property type="molecule type" value="Genomic_DNA"/>
</dbReference>
<feature type="domain" description="4-oxalocrotonate tautomerase-like" evidence="3">
    <location>
        <begin position="2"/>
        <end position="60"/>
    </location>
</feature>
<dbReference type="Gene3D" id="3.30.429.10">
    <property type="entry name" value="Macrophage Migration Inhibitory Factor"/>
    <property type="match status" value="1"/>
</dbReference>
<dbReference type="InterPro" id="IPR014347">
    <property type="entry name" value="Tautomerase/MIF_sf"/>
</dbReference>
<dbReference type="InterPro" id="IPR004370">
    <property type="entry name" value="4-OT-like_dom"/>
</dbReference>
<dbReference type="PANTHER" id="PTHR35530:SF1">
    <property type="entry name" value="2-HYDROXYMUCONATE TAUTOMERASE"/>
    <property type="match status" value="1"/>
</dbReference>
<dbReference type="GO" id="GO:0016853">
    <property type="term" value="F:isomerase activity"/>
    <property type="evidence" value="ECO:0007669"/>
    <property type="project" value="UniProtKB-KW"/>
</dbReference>
<dbReference type="OrthoDB" id="4965437at2"/>
<comment type="caution">
    <text evidence="4">The sequence shown here is derived from an EMBL/GenBank/DDBJ whole genome shotgun (WGS) entry which is preliminary data.</text>
</comment>
<dbReference type="Proteomes" id="UP000256269">
    <property type="component" value="Unassembled WGS sequence"/>
</dbReference>
<dbReference type="RefSeq" id="WP_116182386.1">
    <property type="nucleotide sequence ID" value="NZ_CP144375.1"/>
</dbReference>
<evidence type="ECO:0000313" key="5">
    <source>
        <dbReference type="Proteomes" id="UP000256269"/>
    </source>
</evidence>
<protein>
    <submittedName>
        <fullName evidence="4">4-oxalocrotonate tautomerase</fullName>
    </submittedName>
</protein>
<sequence>MPQIQVTLLKGRPQEEITALGKALTEATASALAVAPEVVRVTVVEYEPANWFVGGESMAQRRGASHA</sequence>
<evidence type="ECO:0000313" key="4">
    <source>
        <dbReference type="EMBL" id="REH17877.1"/>
    </source>
</evidence>
<proteinExistence type="inferred from homology"/>
<keyword evidence="5" id="KW-1185">Reference proteome</keyword>
<evidence type="ECO:0000256" key="2">
    <source>
        <dbReference type="ARBA" id="ARBA00023235"/>
    </source>
</evidence>
<organism evidence="4 5">
    <name type="scientific">Kutzneria buriramensis</name>
    <dbReference type="NCBI Taxonomy" id="1045776"/>
    <lineage>
        <taxon>Bacteria</taxon>
        <taxon>Bacillati</taxon>
        <taxon>Actinomycetota</taxon>
        <taxon>Actinomycetes</taxon>
        <taxon>Pseudonocardiales</taxon>
        <taxon>Pseudonocardiaceae</taxon>
        <taxon>Kutzneria</taxon>
    </lineage>
</organism>
<gene>
    <name evidence="4" type="ORF">BCF44_14217</name>
</gene>
<reference evidence="4 5" key="1">
    <citation type="submission" date="2018-08" db="EMBL/GenBank/DDBJ databases">
        <title>Genomic Encyclopedia of Archaeal and Bacterial Type Strains, Phase II (KMG-II): from individual species to whole genera.</title>
        <authorList>
            <person name="Goeker M."/>
        </authorList>
    </citation>
    <scope>NUCLEOTIDE SEQUENCE [LARGE SCALE GENOMIC DNA]</scope>
    <source>
        <strain evidence="4 5">DSM 45791</strain>
    </source>
</reference>
<evidence type="ECO:0000259" key="3">
    <source>
        <dbReference type="Pfam" id="PF01361"/>
    </source>
</evidence>
<comment type="similarity">
    <text evidence="1">Belongs to the 4-oxalocrotonate tautomerase family.</text>
</comment>
<dbReference type="PANTHER" id="PTHR35530">
    <property type="entry name" value="TAUTOMERASE-RELATED"/>
    <property type="match status" value="1"/>
</dbReference>
<dbReference type="Pfam" id="PF01361">
    <property type="entry name" value="Tautomerase"/>
    <property type="match status" value="1"/>
</dbReference>
<evidence type="ECO:0000256" key="1">
    <source>
        <dbReference type="ARBA" id="ARBA00006723"/>
    </source>
</evidence>
<dbReference type="SUPFAM" id="SSF55331">
    <property type="entry name" value="Tautomerase/MIF"/>
    <property type="match status" value="1"/>
</dbReference>
<dbReference type="AlphaFoldDB" id="A0A3E0G7T7"/>
<accession>A0A3E0G7T7</accession>
<keyword evidence="2" id="KW-0413">Isomerase</keyword>
<name>A0A3E0G7T7_9PSEU</name>